<dbReference type="EMBL" id="JACDUR010000013">
    <property type="protein sequence ID" value="MBA2897799.1"/>
    <property type="molecule type" value="Genomic_DNA"/>
</dbReference>
<evidence type="ECO:0000313" key="2">
    <source>
        <dbReference type="Proteomes" id="UP000530928"/>
    </source>
</evidence>
<reference evidence="1 2" key="1">
    <citation type="submission" date="2020-07" db="EMBL/GenBank/DDBJ databases">
        <title>Genomic Encyclopedia of Type Strains, Phase IV (KMG-IV): sequencing the most valuable type-strain genomes for metagenomic binning, comparative biology and taxonomic classification.</title>
        <authorList>
            <person name="Goeker M."/>
        </authorList>
    </citation>
    <scope>NUCLEOTIDE SEQUENCE [LARGE SCALE GENOMIC DNA]</scope>
    <source>
        <strain evidence="1 2">DSM 45533</strain>
    </source>
</reference>
<name>A0A7W0CUW7_9ACTN</name>
<dbReference type="RefSeq" id="WP_281390017.1">
    <property type="nucleotide sequence ID" value="NZ_BAABAM010000015.1"/>
</dbReference>
<proteinExistence type="predicted"/>
<protein>
    <submittedName>
        <fullName evidence="1">Uncharacterized protein</fullName>
    </submittedName>
</protein>
<dbReference type="Proteomes" id="UP000530928">
    <property type="component" value="Unassembled WGS sequence"/>
</dbReference>
<dbReference type="AlphaFoldDB" id="A0A7W0CUW7"/>
<accession>A0A7W0CUW7</accession>
<keyword evidence="2" id="KW-1185">Reference proteome</keyword>
<comment type="caution">
    <text evidence="1">The sequence shown here is derived from an EMBL/GenBank/DDBJ whole genome shotgun (WGS) entry which is preliminary data.</text>
</comment>
<gene>
    <name evidence="1" type="ORF">HNR30_009205</name>
</gene>
<evidence type="ECO:0000313" key="1">
    <source>
        <dbReference type="EMBL" id="MBA2897799.1"/>
    </source>
</evidence>
<sequence length="41" mass="4011">MALSLGCGVGQGVELMVAGPVGAIDDDLGDGSAAMAWWECG</sequence>
<organism evidence="1 2">
    <name type="scientific">Nonomuraea soli</name>
    <dbReference type="NCBI Taxonomy" id="1032476"/>
    <lineage>
        <taxon>Bacteria</taxon>
        <taxon>Bacillati</taxon>
        <taxon>Actinomycetota</taxon>
        <taxon>Actinomycetes</taxon>
        <taxon>Streptosporangiales</taxon>
        <taxon>Streptosporangiaceae</taxon>
        <taxon>Nonomuraea</taxon>
    </lineage>
</organism>